<dbReference type="InterPro" id="IPR021417">
    <property type="entry name" value="DUF3060"/>
</dbReference>
<dbReference type="KEGG" id="eca:ECA3779"/>
<sequence length="188" mass="19784">MIGAPTAMMPDGFIDNRKDSMKMKRYMHVISATLLAFTASVYAAPIELEGIGLTRDIPCNGNDVSISGNGNNIALTGKCAAISVTGSEHNVTFDTATSLTVTGSEIAVTGQSTGDLTVAAYKNTIRTHIIADDKPVKVNVTGTEHHLDLDFKGPALVSFNGISNRLSWGGTEPQFSSSGANNVIKQKP</sequence>
<dbReference type="HOGENOM" id="CLU_1601272_0_0_6"/>
<dbReference type="Proteomes" id="UP000007966">
    <property type="component" value="Chromosome"/>
</dbReference>
<dbReference type="EMBL" id="BX950851">
    <property type="protein sequence ID" value="CAG76678.1"/>
    <property type="molecule type" value="Genomic_DNA"/>
</dbReference>
<name>Q6D0L9_PECAS</name>
<gene>
    <name evidence="1" type="ordered locus">ECA3779</name>
</gene>
<keyword evidence="2" id="KW-1185">Reference proteome</keyword>
<organism evidence="1 2">
    <name type="scientific">Pectobacterium atrosepticum (strain SCRI 1043 / ATCC BAA-672)</name>
    <name type="common">Erwinia carotovora subsp. atroseptica</name>
    <dbReference type="NCBI Taxonomy" id="218491"/>
    <lineage>
        <taxon>Bacteria</taxon>
        <taxon>Pseudomonadati</taxon>
        <taxon>Pseudomonadota</taxon>
        <taxon>Gammaproteobacteria</taxon>
        <taxon>Enterobacterales</taxon>
        <taxon>Pectobacteriaceae</taxon>
        <taxon>Pectobacterium</taxon>
    </lineage>
</organism>
<dbReference type="AlphaFoldDB" id="Q6D0L9"/>
<proteinExistence type="predicted"/>
<protein>
    <submittedName>
        <fullName evidence="1">Exported protein</fullName>
    </submittedName>
</protein>
<accession>Q6D0L9</accession>
<dbReference type="Pfam" id="PF11259">
    <property type="entry name" value="DUF3060"/>
    <property type="match status" value="1"/>
</dbReference>
<reference evidence="1" key="1">
    <citation type="submission" date="2004-02" db="EMBL/GenBank/DDBJ databases">
        <title>The genome sequence of the enterobacterial phytopathogen Erwinia carotovora subsp. atroseptica SCRI1043 and functional genomic identification of novel virulence factors.</title>
        <authorList>
            <person name="Bell K.S."/>
            <person name="Sebaihia M."/>
            <person name="Pritchard L."/>
            <person name="Holden M."/>
            <person name="Hyman L.J."/>
            <person name="Holeva M.C."/>
            <person name="Thomson N.R."/>
            <person name="Bentley S.D."/>
            <person name="Churcher C."/>
            <person name="Mungall K."/>
            <person name="Atkin R."/>
            <person name="Bason N."/>
            <person name="Brooks K."/>
            <person name="Chillingworth T."/>
            <person name="Clark K."/>
            <person name="Doggett J."/>
            <person name="Fraser A."/>
            <person name="Hance Z."/>
            <person name="Hauser H."/>
            <person name="Jagels K."/>
            <person name="Moule S."/>
            <person name="Norbertczak H."/>
            <person name="Ormond D."/>
            <person name="Price C."/>
            <person name="Quail M.A."/>
            <person name="Sanders M."/>
            <person name="Walker D."/>
            <person name="Whitehead S."/>
            <person name="Salmond G.P.C."/>
            <person name="Birch P.R.J."/>
            <person name="Barrell B.G."/>
            <person name="Parkhill J."/>
            <person name="Toth I.K."/>
        </authorList>
    </citation>
    <scope>NUCLEOTIDE SEQUENCE</scope>
    <source>
        <strain evidence="1">SCRI1043</strain>
    </source>
</reference>
<dbReference type="eggNOG" id="ENOG5032ZEP">
    <property type="taxonomic scope" value="Bacteria"/>
</dbReference>
<evidence type="ECO:0000313" key="1">
    <source>
        <dbReference type="EMBL" id="CAG76678.1"/>
    </source>
</evidence>
<evidence type="ECO:0000313" key="2">
    <source>
        <dbReference type="Proteomes" id="UP000007966"/>
    </source>
</evidence>